<evidence type="ECO:0008006" key="3">
    <source>
        <dbReference type="Google" id="ProtNLM"/>
    </source>
</evidence>
<keyword evidence="2" id="KW-1185">Reference proteome</keyword>
<reference evidence="2" key="1">
    <citation type="submission" date="2016-10" db="EMBL/GenBank/DDBJ databases">
        <authorList>
            <person name="Varghese N."/>
            <person name="Submissions S."/>
        </authorList>
    </citation>
    <scope>NUCLEOTIDE SEQUENCE [LARGE SCALE GENOMIC DNA]</scope>
    <source>
        <strain evidence="2">Nm71</strain>
    </source>
</reference>
<gene>
    <name evidence="1" type="ORF">SAMN05216326_1543</name>
</gene>
<dbReference type="EMBL" id="FOIA01000054">
    <property type="protein sequence ID" value="SET65838.1"/>
    <property type="molecule type" value="Genomic_DNA"/>
</dbReference>
<dbReference type="RefSeq" id="WP_218143003.1">
    <property type="nucleotide sequence ID" value="NZ_FOIA01000054.1"/>
</dbReference>
<evidence type="ECO:0000313" key="1">
    <source>
        <dbReference type="EMBL" id="SET65838.1"/>
    </source>
</evidence>
<evidence type="ECO:0000313" key="2">
    <source>
        <dbReference type="Proteomes" id="UP000199345"/>
    </source>
</evidence>
<organism evidence="1 2">
    <name type="scientific">Nitrosomonas marina</name>
    <dbReference type="NCBI Taxonomy" id="917"/>
    <lineage>
        <taxon>Bacteria</taxon>
        <taxon>Pseudomonadati</taxon>
        <taxon>Pseudomonadota</taxon>
        <taxon>Betaproteobacteria</taxon>
        <taxon>Nitrosomonadales</taxon>
        <taxon>Nitrosomonadaceae</taxon>
        <taxon>Nitrosomonas</taxon>
    </lineage>
</organism>
<dbReference type="Proteomes" id="UP000199345">
    <property type="component" value="Unassembled WGS sequence"/>
</dbReference>
<accession>A0A1I0G5B0</accession>
<protein>
    <recommendedName>
        <fullName evidence="3">Addiction module antitoxin</fullName>
    </recommendedName>
</protein>
<dbReference type="AlphaFoldDB" id="A0A1I0G5B0"/>
<name>A0A1I0G5B0_9PROT</name>
<sequence>MKKLTITVDDEVYKGLHARIGRGNISRFLNDMARPHVVADDIEAGYMAMAADEEREQEALEWAEQGMTDLTHGET</sequence>
<proteinExistence type="predicted"/>